<dbReference type="Proteomes" id="UP000177594">
    <property type="component" value="Unassembled WGS sequence"/>
</dbReference>
<dbReference type="GO" id="GO:0009228">
    <property type="term" value="P:thiamine biosynthetic process"/>
    <property type="evidence" value="ECO:0007669"/>
    <property type="project" value="UniProtKB-KW"/>
</dbReference>
<keyword evidence="10" id="KW-0786">Thiamine pyrophosphate</keyword>
<comment type="pathway">
    <text evidence="2">Metabolic intermediate biosynthesis; 1-deoxy-D-xylulose 5-phosphate biosynthesis; 1-deoxy-D-xylulose 5-phosphate from D-glyceraldehyde 3-phosphate and pyruvate: step 1/1.</text>
</comment>
<keyword evidence="7" id="KW-0479">Metal-binding</keyword>
<accession>A0A1F8E8G3</accession>
<evidence type="ECO:0000256" key="1">
    <source>
        <dbReference type="ARBA" id="ARBA00001946"/>
    </source>
</evidence>
<evidence type="ECO:0000259" key="12">
    <source>
        <dbReference type="SMART" id="SM00861"/>
    </source>
</evidence>
<dbReference type="InterPro" id="IPR033248">
    <property type="entry name" value="Transketolase_C"/>
</dbReference>
<dbReference type="Gene3D" id="3.40.50.920">
    <property type="match status" value="1"/>
</dbReference>
<evidence type="ECO:0000256" key="3">
    <source>
        <dbReference type="ARBA" id="ARBA00011081"/>
    </source>
</evidence>
<dbReference type="AlphaFoldDB" id="A0A1F8E8G3"/>
<evidence type="ECO:0000313" key="14">
    <source>
        <dbReference type="Proteomes" id="UP000177594"/>
    </source>
</evidence>
<dbReference type="GO" id="GO:0008661">
    <property type="term" value="F:1-deoxy-D-xylulose-5-phosphate synthase activity"/>
    <property type="evidence" value="ECO:0007669"/>
    <property type="project" value="UniProtKB-EC"/>
</dbReference>
<dbReference type="SMART" id="SM00861">
    <property type="entry name" value="Transket_pyr"/>
    <property type="match status" value="1"/>
</dbReference>
<dbReference type="Pfam" id="PF02780">
    <property type="entry name" value="Transketolase_C"/>
    <property type="match status" value="1"/>
</dbReference>
<dbReference type="EC" id="2.2.1.7" evidence="5"/>
<dbReference type="InterPro" id="IPR029061">
    <property type="entry name" value="THDP-binding"/>
</dbReference>
<dbReference type="Gene3D" id="3.40.50.970">
    <property type="match status" value="1"/>
</dbReference>
<evidence type="ECO:0000256" key="4">
    <source>
        <dbReference type="ARBA" id="ARBA00011738"/>
    </source>
</evidence>
<evidence type="ECO:0000313" key="13">
    <source>
        <dbReference type="EMBL" id="OGM97020.1"/>
    </source>
</evidence>
<keyword evidence="8" id="KW-0460">Magnesium</keyword>
<dbReference type="GO" id="GO:0016114">
    <property type="term" value="P:terpenoid biosynthetic process"/>
    <property type="evidence" value="ECO:0007669"/>
    <property type="project" value="InterPro"/>
</dbReference>
<dbReference type="PANTHER" id="PTHR43322:SF5">
    <property type="entry name" value="1-DEOXY-D-XYLULOSE-5-PHOSPHATE SYNTHASE, CHLOROPLASTIC"/>
    <property type="match status" value="1"/>
</dbReference>
<name>A0A1F8E8G3_9BACT</name>
<comment type="cofactor">
    <cofactor evidence="1">
        <name>Mg(2+)</name>
        <dbReference type="ChEBI" id="CHEBI:18420"/>
    </cofactor>
</comment>
<dbReference type="CDD" id="cd07033">
    <property type="entry name" value="TPP_PYR_DXS_TK_like"/>
    <property type="match status" value="1"/>
</dbReference>
<gene>
    <name evidence="13" type="ORF">A2817_00115</name>
</gene>
<protein>
    <recommendedName>
        <fullName evidence="5">1-deoxy-D-xylulose-5-phosphate synthase</fullName>
        <ecNumber evidence="5">2.2.1.7</ecNumber>
    </recommendedName>
</protein>
<comment type="subunit">
    <text evidence="4">Homodimer.</text>
</comment>
<dbReference type="SUPFAM" id="SSF52922">
    <property type="entry name" value="TK C-terminal domain-like"/>
    <property type="match status" value="1"/>
</dbReference>
<dbReference type="InterPro" id="IPR005475">
    <property type="entry name" value="Transketolase-like_Pyr-bd"/>
</dbReference>
<sequence>MNKGNILGMRDSFFVELLRIFKNDKNTFLISADNGAPTMDLISDLEGQFLNVGIAEQQMVAMACGLALEGKSVWFYAIDPFVTIRCLEFVKLDMCAMNLPITALGVGSGYSYDNMGPTHHAVGNIATMRPWPNLTIYSPSDNIIASALAYISYEDRRPHYIKFDRTTPVNLYENKPVNINHGLIHTKSGNQVCIISTGRMVHNAVKVAEKLDKEGVSTGVVDLFRLKPINSALLLEILTNYQKIVTYEEDYLIGGMGSAVAEILVDNGIFKHFLRIGQKDAFVYDLGGREIIWKRLGLDAESVKEKILHWLT</sequence>
<dbReference type="PANTHER" id="PTHR43322">
    <property type="entry name" value="1-D-DEOXYXYLULOSE 5-PHOSPHATE SYNTHASE-RELATED"/>
    <property type="match status" value="1"/>
</dbReference>
<dbReference type="SUPFAM" id="SSF52518">
    <property type="entry name" value="Thiamin diphosphate-binding fold (THDP-binding)"/>
    <property type="match status" value="1"/>
</dbReference>
<proteinExistence type="inferred from homology"/>
<dbReference type="GO" id="GO:0019288">
    <property type="term" value="P:isopentenyl diphosphate biosynthetic process, methylerythritol 4-phosphate pathway"/>
    <property type="evidence" value="ECO:0007669"/>
    <property type="project" value="TreeGrafter"/>
</dbReference>
<evidence type="ECO:0000256" key="7">
    <source>
        <dbReference type="ARBA" id="ARBA00022723"/>
    </source>
</evidence>
<dbReference type="InterPro" id="IPR005477">
    <property type="entry name" value="Dxylulose-5-P_synthase"/>
</dbReference>
<comment type="similarity">
    <text evidence="3">Belongs to the transketolase family. DXPS subfamily.</text>
</comment>
<dbReference type="GO" id="GO:0046872">
    <property type="term" value="F:metal ion binding"/>
    <property type="evidence" value="ECO:0007669"/>
    <property type="project" value="UniProtKB-KW"/>
</dbReference>
<dbReference type="GO" id="GO:0005829">
    <property type="term" value="C:cytosol"/>
    <property type="evidence" value="ECO:0007669"/>
    <property type="project" value="TreeGrafter"/>
</dbReference>
<evidence type="ECO:0000256" key="2">
    <source>
        <dbReference type="ARBA" id="ARBA00004980"/>
    </source>
</evidence>
<dbReference type="InterPro" id="IPR009014">
    <property type="entry name" value="Transketo_C/PFOR_II"/>
</dbReference>
<reference evidence="13 14" key="1">
    <citation type="journal article" date="2016" name="Nat. Commun.">
        <title>Thousands of microbial genomes shed light on interconnected biogeochemical processes in an aquifer system.</title>
        <authorList>
            <person name="Anantharaman K."/>
            <person name="Brown C.T."/>
            <person name="Hug L.A."/>
            <person name="Sharon I."/>
            <person name="Castelle C.J."/>
            <person name="Probst A.J."/>
            <person name="Thomas B.C."/>
            <person name="Singh A."/>
            <person name="Wilkins M.J."/>
            <person name="Karaoz U."/>
            <person name="Brodie E.L."/>
            <person name="Williams K.H."/>
            <person name="Hubbard S.S."/>
            <person name="Banfield J.F."/>
        </authorList>
    </citation>
    <scope>NUCLEOTIDE SEQUENCE [LARGE SCALE GENOMIC DNA]</scope>
</reference>
<evidence type="ECO:0000256" key="10">
    <source>
        <dbReference type="ARBA" id="ARBA00023052"/>
    </source>
</evidence>
<keyword evidence="6" id="KW-0808">Transferase</keyword>
<evidence type="ECO:0000256" key="5">
    <source>
        <dbReference type="ARBA" id="ARBA00013150"/>
    </source>
</evidence>
<evidence type="ECO:0000256" key="11">
    <source>
        <dbReference type="ARBA" id="ARBA00023229"/>
    </source>
</evidence>
<organism evidence="13 14">
    <name type="scientific">Candidatus Yanofskybacteria bacterium RIFCSPHIGHO2_01_FULL_39_8b</name>
    <dbReference type="NCBI Taxonomy" id="1802659"/>
    <lineage>
        <taxon>Bacteria</taxon>
        <taxon>Candidatus Yanofskyibacteriota</taxon>
    </lineage>
</organism>
<dbReference type="Pfam" id="PF02779">
    <property type="entry name" value="Transket_pyr"/>
    <property type="match status" value="1"/>
</dbReference>
<comment type="caution">
    <text evidence="13">The sequence shown here is derived from an EMBL/GenBank/DDBJ whole genome shotgun (WGS) entry which is preliminary data.</text>
</comment>
<keyword evidence="11" id="KW-0414">Isoprene biosynthesis</keyword>
<evidence type="ECO:0000256" key="9">
    <source>
        <dbReference type="ARBA" id="ARBA00022977"/>
    </source>
</evidence>
<dbReference type="EMBL" id="MGIZ01000062">
    <property type="protein sequence ID" value="OGM97020.1"/>
    <property type="molecule type" value="Genomic_DNA"/>
</dbReference>
<evidence type="ECO:0000256" key="6">
    <source>
        <dbReference type="ARBA" id="ARBA00022679"/>
    </source>
</evidence>
<feature type="domain" description="Transketolase-like pyrimidine-binding" evidence="12">
    <location>
        <begin position="7"/>
        <end position="171"/>
    </location>
</feature>
<keyword evidence="9" id="KW-0784">Thiamine biosynthesis</keyword>
<evidence type="ECO:0000256" key="8">
    <source>
        <dbReference type="ARBA" id="ARBA00022842"/>
    </source>
</evidence>